<accession>A0ABV2V282</accession>
<dbReference type="Pfam" id="PF21785">
    <property type="entry name" value="Bflower_2"/>
    <property type="match status" value="1"/>
</dbReference>
<feature type="region of interest" description="Disordered" evidence="1">
    <location>
        <begin position="80"/>
        <end position="99"/>
    </location>
</feature>
<name>A0ABV2V282_9ACTN</name>
<evidence type="ECO:0000256" key="1">
    <source>
        <dbReference type="SAM" id="MobiDB-lite"/>
    </source>
</evidence>
<reference evidence="2 3" key="1">
    <citation type="submission" date="2024-06" db="EMBL/GenBank/DDBJ databases">
        <title>The Natural Products Discovery Center: Release of the First 8490 Sequenced Strains for Exploring Actinobacteria Biosynthetic Diversity.</title>
        <authorList>
            <person name="Kalkreuter E."/>
            <person name="Kautsar S.A."/>
            <person name="Yang D."/>
            <person name="Bader C.D."/>
            <person name="Teijaro C.N."/>
            <person name="Fluegel L."/>
            <person name="Davis C.M."/>
            <person name="Simpson J.R."/>
            <person name="Lauterbach L."/>
            <person name="Steele A.D."/>
            <person name="Gui C."/>
            <person name="Meng S."/>
            <person name="Li G."/>
            <person name="Viehrig K."/>
            <person name="Ye F."/>
            <person name="Su P."/>
            <person name="Kiefer A.F."/>
            <person name="Nichols A."/>
            <person name="Cepeda A.J."/>
            <person name="Yan W."/>
            <person name="Fan B."/>
            <person name="Jiang Y."/>
            <person name="Adhikari A."/>
            <person name="Zheng C.-J."/>
            <person name="Schuster L."/>
            <person name="Cowan T.M."/>
            <person name="Smanski M.J."/>
            <person name="Chevrette M.G."/>
            <person name="De Carvalho L.P.S."/>
            <person name="Shen B."/>
        </authorList>
    </citation>
    <scope>NUCLEOTIDE SEQUENCE [LARGE SCALE GENOMIC DNA]</scope>
    <source>
        <strain evidence="2 3">NPDC006434</strain>
    </source>
</reference>
<dbReference type="InterPro" id="IPR048910">
    <property type="entry name" value="Bflower_2"/>
</dbReference>
<evidence type="ECO:0000313" key="3">
    <source>
        <dbReference type="Proteomes" id="UP001550210"/>
    </source>
</evidence>
<organism evidence="2 3">
    <name type="scientific">Streptomyces ossamyceticus</name>
    <dbReference type="NCBI Taxonomy" id="249581"/>
    <lineage>
        <taxon>Bacteria</taxon>
        <taxon>Bacillati</taxon>
        <taxon>Actinomycetota</taxon>
        <taxon>Actinomycetes</taxon>
        <taxon>Kitasatosporales</taxon>
        <taxon>Streptomycetaceae</taxon>
        <taxon>Streptomyces</taxon>
    </lineage>
</organism>
<protein>
    <submittedName>
        <fullName evidence="2">Uncharacterized protein</fullName>
    </submittedName>
</protein>
<dbReference type="Proteomes" id="UP001550210">
    <property type="component" value="Unassembled WGS sequence"/>
</dbReference>
<evidence type="ECO:0000313" key="2">
    <source>
        <dbReference type="EMBL" id="MET9847938.1"/>
    </source>
</evidence>
<dbReference type="RefSeq" id="WP_355399483.1">
    <property type="nucleotide sequence ID" value="NZ_JBEXPZ010000034.1"/>
</dbReference>
<dbReference type="EMBL" id="JBEXPZ010000034">
    <property type="protein sequence ID" value="MET9847938.1"/>
    <property type="molecule type" value="Genomic_DNA"/>
</dbReference>
<comment type="caution">
    <text evidence="2">The sequence shown here is derived from an EMBL/GenBank/DDBJ whole genome shotgun (WGS) entry which is preliminary data.</text>
</comment>
<proteinExistence type="predicted"/>
<gene>
    <name evidence="2" type="ORF">ABZZ21_26000</name>
</gene>
<keyword evidence="3" id="KW-1185">Reference proteome</keyword>
<sequence length="120" mass="12833">MGRIVDTRDNTIGNYSSSGVVSDSSGRTLGHVDWRGVVYTAKKHDWSIGKVNLDGSVVTSWDKPVGRISGTTVYDKSDSAIGRVTDDTHNPDPATGVTDAQRAGAGLLMLLREYDVGTSY</sequence>